<dbReference type="GO" id="GO:0005524">
    <property type="term" value="F:ATP binding"/>
    <property type="evidence" value="ECO:0007669"/>
    <property type="project" value="UniProtKB-UniRule"/>
</dbReference>
<feature type="region of interest" description="Disordered" evidence="5">
    <location>
        <begin position="1"/>
        <end position="115"/>
    </location>
</feature>
<keyword evidence="2 4" id="KW-0547">Nucleotide-binding</keyword>
<dbReference type="Gene3D" id="3.30.200.20">
    <property type="entry name" value="Phosphorylase Kinase, domain 1"/>
    <property type="match status" value="1"/>
</dbReference>
<evidence type="ECO:0000256" key="4">
    <source>
        <dbReference type="PROSITE-ProRule" id="PRU10141"/>
    </source>
</evidence>
<evidence type="ECO:0000313" key="8">
    <source>
        <dbReference type="Proteomes" id="UP001515480"/>
    </source>
</evidence>
<proteinExistence type="predicted"/>
<dbReference type="InterPro" id="IPR011009">
    <property type="entry name" value="Kinase-like_dom_sf"/>
</dbReference>
<dbReference type="PANTHER" id="PTHR44329">
    <property type="entry name" value="SERINE/THREONINE-PROTEIN KINASE TNNI3K-RELATED"/>
    <property type="match status" value="1"/>
</dbReference>
<dbReference type="SMART" id="SM00220">
    <property type="entry name" value="S_TKc"/>
    <property type="match status" value="1"/>
</dbReference>
<keyword evidence="1" id="KW-0418">Kinase</keyword>
<dbReference type="InterPro" id="IPR008271">
    <property type="entry name" value="Ser/Thr_kinase_AS"/>
</dbReference>
<dbReference type="AlphaFoldDB" id="A0AB34K4U4"/>
<evidence type="ECO:0000313" key="7">
    <source>
        <dbReference type="EMBL" id="KAL1528283.1"/>
    </source>
</evidence>
<protein>
    <recommendedName>
        <fullName evidence="6">Protein kinase domain-containing protein</fullName>
    </recommendedName>
</protein>
<dbReference type="CDD" id="cd13999">
    <property type="entry name" value="STKc_MAP3K-like"/>
    <property type="match status" value="1"/>
</dbReference>
<dbReference type="PROSITE" id="PS50011">
    <property type="entry name" value="PROTEIN_KINASE_DOM"/>
    <property type="match status" value="1"/>
</dbReference>
<dbReference type="SUPFAM" id="SSF56112">
    <property type="entry name" value="Protein kinase-like (PK-like)"/>
    <property type="match status" value="1"/>
</dbReference>
<dbReference type="InterPro" id="IPR001245">
    <property type="entry name" value="Ser-Thr/Tyr_kinase_cat_dom"/>
</dbReference>
<evidence type="ECO:0000259" key="6">
    <source>
        <dbReference type="PROSITE" id="PS50011"/>
    </source>
</evidence>
<dbReference type="EMBL" id="JBGBPQ010000002">
    <property type="protein sequence ID" value="KAL1528283.1"/>
    <property type="molecule type" value="Genomic_DNA"/>
</dbReference>
<comment type="caution">
    <text evidence="7">The sequence shown here is derived from an EMBL/GenBank/DDBJ whole genome shotgun (WGS) entry which is preliminary data.</text>
</comment>
<gene>
    <name evidence="7" type="ORF">AB1Y20_009640</name>
</gene>
<keyword evidence="1" id="KW-0808">Transferase</keyword>
<feature type="domain" description="Protein kinase" evidence="6">
    <location>
        <begin position="369"/>
        <end position="630"/>
    </location>
</feature>
<reference evidence="7 8" key="1">
    <citation type="journal article" date="2024" name="Science">
        <title>Giant polyketide synthase enzymes in the biosynthesis of giant marine polyether toxins.</title>
        <authorList>
            <person name="Fallon T.R."/>
            <person name="Shende V.V."/>
            <person name="Wierzbicki I.H."/>
            <person name="Pendleton A.L."/>
            <person name="Watervoot N.F."/>
            <person name="Auber R.P."/>
            <person name="Gonzalez D.J."/>
            <person name="Wisecaver J.H."/>
            <person name="Moore B.S."/>
        </authorList>
    </citation>
    <scope>NUCLEOTIDE SEQUENCE [LARGE SCALE GENOMIC DNA]</scope>
    <source>
        <strain evidence="7 8">12B1</strain>
    </source>
</reference>
<dbReference type="InterPro" id="IPR000719">
    <property type="entry name" value="Prot_kinase_dom"/>
</dbReference>
<evidence type="ECO:0000256" key="2">
    <source>
        <dbReference type="ARBA" id="ARBA00022741"/>
    </source>
</evidence>
<keyword evidence="8" id="KW-1185">Reference proteome</keyword>
<keyword evidence="3 4" id="KW-0067">ATP-binding</keyword>
<accession>A0AB34K4U4</accession>
<dbReference type="GO" id="GO:0004674">
    <property type="term" value="F:protein serine/threonine kinase activity"/>
    <property type="evidence" value="ECO:0007669"/>
    <property type="project" value="TreeGrafter"/>
</dbReference>
<feature type="region of interest" description="Disordered" evidence="5">
    <location>
        <begin position="308"/>
        <end position="327"/>
    </location>
</feature>
<feature type="compositionally biased region" description="Basic residues" evidence="5">
    <location>
        <begin position="87"/>
        <end position="102"/>
    </location>
</feature>
<dbReference type="Proteomes" id="UP001515480">
    <property type="component" value="Unassembled WGS sequence"/>
</dbReference>
<evidence type="ECO:0000256" key="5">
    <source>
        <dbReference type="SAM" id="MobiDB-lite"/>
    </source>
</evidence>
<dbReference type="InterPro" id="IPR051681">
    <property type="entry name" value="Ser/Thr_Kinases-Pseudokinases"/>
</dbReference>
<dbReference type="InterPro" id="IPR017441">
    <property type="entry name" value="Protein_kinase_ATP_BS"/>
</dbReference>
<feature type="compositionally biased region" description="Pro residues" evidence="5">
    <location>
        <begin position="52"/>
        <end position="62"/>
    </location>
</feature>
<feature type="binding site" evidence="4">
    <location>
        <position position="396"/>
    </location>
    <ligand>
        <name>ATP</name>
        <dbReference type="ChEBI" id="CHEBI:30616"/>
    </ligand>
</feature>
<dbReference type="PROSITE" id="PS00108">
    <property type="entry name" value="PROTEIN_KINASE_ST"/>
    <property type="match status" value="1"/>
</dbReference>
<organism evidence="7 8">
    <name type="scientific">Prymnesium parvum</name>
    <name type="common">Toxic golden alga</name>
    <dbReference type="NCBI Taxonomy" id="97485"/>
    <lineage>
        <taxon>Eukaryota</taxon>
        <taxon>Haptista</taxon>
        <taxon>Haptophyta</taxon>
        <taxon>Prymnesiophyceae</taxon>
        <taxon>Prymnesiales</taxon>
        <taxon>Prymnesiaceae</taxon>
        <taxon>Prymnesium</taxon>
    </lineage>
</organism>
<name>A0AB34K4U4_PRYPA</name>
<dbReference type="PROSITE" id="PS00107">
    <property type="entry name" value="PROTEIN_KINASE_ATP"/>
    <property type="match status" value="1"/>
</dbReference>
<feature type="region of interest" description="Disordered" evidence="5">
    <location>
        <begin position="212"/>
        <end position="236"/>
    </location>
</feature>
<evidence type="ECO:0000256" key="3">
    <source>
        <dbReference type="ARBA" id="ARBA00022840"/>
    </source>
</evidence>
<dbReference type="Gene3D" id="1.10.510.10">
    <property type="entry name" value="Transferase(Phosphotransferase) domain 1"/>
    <property type="match status" value="1"/>
</dbReference>
<dbReference type="Pfam" id="PF07714">
    <property type="entry name" value="PK_Tyr_Ser-Thr"/>
    <property type="match status" value="1"/>
</dbReference>
<keyword evidence="1" id="KW-0723">Serine/threonine-protein kinase</keyword>
<dbReference type="PANTHER" id="PTHR44329:SF298">
    <property type="entry name" value="MIXED LINEAGE KINASE DOMAIN-LIKE PROTEIN"/>
    <property type="match status" value="1"/>
</dbReference>
<feature type="compositionally biased region" description="Low complexity" evidence="5">
    <location>
        <begin position="72"/>
        <end position="84"/>
    </location>
</feature>
<sequence>MPTPADPTLRIARKPSRPLTFPRGEKPRGATPEGLRRCGSPPRAPPAKLLRAPPPPPPPPPARARRAPPPRTSASSSRAAGSPAAEKRHRRTLSAPAGHRRSAAAAARAERMASGVGTRGALLELLRGGRSLGCAPTLPSLQPYLSADEPPTPRLAAAAAADERRAAAAEGAALSLPWAAPPWVADSLLALAASEEPTDGVANLARLVRSCGSSSSEEEDETGRSPRGAGGSKLHASFSLPTFGRAAAKAQPPRTVLPPAFGGKMKLDLSKLEVQPPVGDRPDSAARMPPTPTAAVVAQIHAMKAGAVDGGAGDAGSPPKLSGSKSTPALANLGKALMNMSISELSEALSSSSRSLLGGASWAVDVSEITFGRRLGAGAYGEVYEAEWRRSRVAVKRLLTGGRWQLEESTIRQFFTEMEILSNARHDHIVKFLGGCVQPDNLCILFEFCPQSLYDLLSRATEPLKPSQVMRIAYQVALGIFYLHSCKPPVLHLDLKSANVLLDEYGKAKVCDFGLARLKLGSGVLTQRMGSPMWTAPEVLRGEERDETADTYSYGMLLYELMTRRVPYHDHESAQVMVGVITNLLPQPHLPEECVQLYPEGLRNLMCQCWGRVPKERPHFDKILDALESVARNENVRLAGPASPG</sequence>
<evidence type="ECO:0000256" key="1">
    <source>
        <dbReference type="ARBA" id="ARBA00022527"/>
    </source>
</evidence>